<keyword evidence="1" id="KW-0472">Membrane</keyword>
<reference evidence="3" key="1">
    <citation type="submission" date="2017-09" db="EMBL/GenBank/DDBJ databases">
        <title>Depth-based differentiation of microbial function through sediment-hosted aquifers and enrichment of novel symbionts in the deep terrestrial subsurface.</title>
        <authorList>
            <person name="Probst A.J."/>
            <person name="Ladd B."/>
            <person name="Jarett J.K."/>
            <person name="Geller-Mcgrath D.E."/>
            <person name="Sieber C.M.K."/>
            <person name="Emerson J.B."/>
            <person name="Anantharaman K."/>
            <person name="Thomas B.C."/>
            <person name="Malmstrom R."/>
            <person name="Stieglmeier M."/>
            <person name="Klingl A."/>
            <person name="Woyke T."/>
            <person name="Ryan C.M."/>
            <person name="Banfield J.F."/>
        </authorList>
    </citation>
    <scope>NUCLEOTIDE SEQUENCE [LARGE SCALE GENOMIC DNA]</scope>
</reference>
<dbReference type="EMBL" id="PFMR01000357">
    <property type="protein sequence ID" value="PIZ14392.1"/>
    <property type="molecule type" value="Genomic_DNA"/>
</dbReference>
<keyword evidence="1" id="KW-0812">Transmembrane</keyword>
<feature type="transmembrane region" description="Helical" evidence="1">
    <location>
        <begin position="145"/>
        <end position="166"/>
    </location>
</feature>
<comment type="caution">
    <text evidence="2">The sequence shown here is derived from an EMBL/GenBank/DDBJ whole genome shotgun (WGS) entry which is preliminary data.</text>
</comment>
<feature type="transmembrane region" description="Helical" evidence="1">
    <location>
        <begin position="105"/>
        <end position="125"/>
    </location>
</feature>
<sequence length="175" mass="19756">MFKKYLDIFLLVGGIICVFVGSKSQSILSVFGLASAFVGFYLCMPRFIQFLVSLVVKYSGKTENKPPSNFRKRGKFNKITIWAVIFSILGDFLIVILYFSPYRNFLRILTPSISIVSILLLIFGIAKVEISDERMNLINGLPGRLLIVSIVFLSFVLLPFVGRFIAHLFPVYPDA</sequence>
<proteinExistence type="predicted"/>
<gene>
    <name evidence="2" type="ORF">COY52_12780</name>
</gene>
<evidence type="ECO:0000313" key="3">
    <source>
        <dbReference type="Proteomes" id="UP000229307"/>
    </source>
</evidence>
<name>A0A2M7S4B6_9BACT</name>
<accession>A0A2M7S4B6</accession>
<evidence type="ECO:0000256" key="1">
    <source>
        <dbReference type="SAM" id="Phobius"/>
    </source>
</evidence>
<evidence type="ECO:0000313" key="2">
    <source>
        <dbReference type="EMBL" id="PIZ14392.1"/>
    </source>
</evidence>
<dbReference type="AlphaFoldDB" id="A0A2M7S4B6"/>
<feature type="transmembrane region" description="Helical" evidence="1">
    <location>
        <begin position="79"/>
        <end position="99"/>
    </location>
</feature>
<keyword evidence="1" id="KW-1133">Transmembrane helix</keyword>
<dbReference type="Proteomes" id="UP000229307">
    <property type="component" value="Unassembled WGS sequence"/>
</dbReference>
<feature type="transmembrane region" description="Helical" evidence="1">
    <location>
        <begin position="34"/>
        <end position="58"/>
    </location>
</feature>
<organism evidence="2 3">
    <name type="scientific">Candidatus Desantisbacteria bacterium CG_4_10_14_0_8_um_filter_48_22</name>
    <dbReference type="NCBI Taxonomy" id="1974543"/>
    <lineage>
        <taxon>Bacteria</taxon>
        <taxon>Candidatus Desantisiibacteriota</taxon>
    </lineage>
</organism>
<protein>
    <submittedName>
        <fullName evidence="2">Uncharacterized protein</fullName>
    </submittedName>
</protein>